<protein>
    <submittedName>
        <fullName evidence="3">Sugar isomerase</fullName>
    </submittedName>
</protein>
<keyword evidence="1" id="KW-0677">Repeat</keyword>
<evidence type="ECO:0000313" key="3">
    <source>
        <dbReference type="EMBL" id="MDT6985352.1"/>
    </source>
</evidence>
<reference evidence="3 4" key="1">
    <citation type="submission" date="2023-05" db="EMBL/GenBank/DDBJ databases">
        <title>Streptomyces fuscus sp. nov., a brown-black pigment producing actinomyces isolated from dry sand of Sea duck farm.</title>
        <authorList>
            <person name="Xie J."/>
            <person name="Shen N."/>
        </authorList>
    </citation>
    <scope>NUCLEOTIDE SEQUENCE [LARGE SCALE GENOMIC DNA]</scope>
    <source>
        <strain evidence="3 4">CGMCC 4.1745</strain>
    </source>
</reference>
<accession>A0ABU3JTV6</accession>
<dbReference type="PROSITE" id="PS51464">
    <property type="entry name" value="SIS"/>
    <property type="match status" value="1"/>
</dbReference>
<comment type="caution">
    <text evidence="3">The sequence shown here is derived from an EMBL/GenBank/DDBJ whole genome shotgun (WGS) entry which is preliminary data.</text>
</comment>
<dbReference type="GO" id="GO:0016853">
    <property type="term" value="F:isomerase activity"/>
    <property type="evidence" value="ECO:0007669"/>
    <property type="project" value="UniProtKB-KW"/>
</dbReference>
<gene>
    <name evidence="3" type="ORF">QNO04_18000</name>
</gene>
<feature type="domain" description="SIS" evidence="2">
    <location>
        <begin position="31"/>
        <end position="166"/>
    </location>
</feature>
<dbReference type="EMBL" id="JASKMA010000012">
    <property type="protein sequence ID" value="MDT6985352.1"/>
    <property type="molecule type" value="Genomic_DNA"/>
</dbReference>
<organism evidence="3 4">
    <name type="scientific">Streptomyces lusitanus</name>
    <dbReference type="NCBI Taxonomy" id="68232"/>
    <lineage>
        <taxon>Bacteria</taxon>
        <taxon>Bacillati</taxon>
        <taxon>Actinomycetota</taxon>
        <taxon>Actinomycetes</taxon>
        <taxon>Kitasatosporales</taxon>
        <taxon>Streptomycetaceae</taxon>
        <taxon>Streptomyces</taxon>
    </lineage>
</organism>
<dbReference type="Gene3D" id="3.40.50.10490">
    <property type="entry name" value="Glucose-6-phosphate isomerase like protein, domain 1"/>
    <property type="match status" value="3"/>
</dbReference>
<dbReference type="InterPro" id="IPR046348">
    <property type="entry name" value="SIS_dom_sf"/>
</dbReference>
<evidence type="ECO:0000259" key="2">
    <source>
        <dbReference type="PROSITE" id="PS51464"/>
    </source>
</evidence>
<sequence>MSAINSSRTSAEIASQPAVWRQAAASLPQQAHALPRRGERVAVVGCGTSWFMAQSYAVLRESGGHGETDAFAASEFPAGRHYDRVLAITRSGTTTEVLDLLHRLKGTVATGAVTADPDTPVMHAADAVAVLDFADEESVVQTRFATANLALLRAHLESEGALPAGVLPLDAAVRDAERAVDETLDPAVPGAEQFTFLGTGWTCGLALEAALKMREAAGAWTEAYPAMEYRHGPISITGPGRVTWAFGRLPEGLADDVARVGGTLVADSAGAPAGLDPLADLIRAQRLAVACAEARGYDPDRPRNLTRSVVLEDGRA</sequence>
<name>A0ABU3JTV6_9ACTN</name>
<dbReference type="InterPro" id="IPR001347">
    <property type="entry name" value="SIS_dom"/>
</dbReference>
<evidence type="ECO:0000256" key="1">
    <source>
        <dbReference type="ARBA" id="ARBA00022737"/>
    </source>
</evidence>
<dbReference type="InterPro" id="IPR035490">
    <property type="entry name" value="GlmS/FrlB_SIS"/>
</dbReference>
<dbReference type="Proteomes" id="UP001249760">
    <property type="component" value="Unassembled WGS sequence"/>
</dbReference>
<dbReference type="SUPFAM" id="SSF53697">
    <property type="entry name" value="SIS domain"/>
    <property type="match status" value="1"/>
</dbReference>
<dbReference type="InterPro" id="IPR035466">
    <property type="entry name" value="GlmS/AgaS_SIS"/>
</dbReference>
<dbReference type="PANTHER" id="PTHR10937">
    <property type="entry name" value="GLUCOSAMINE--FRUCTOSE-6-PHOSPHATE AMINOTRANSFERASE, ISOMERIZING"/>
    <property type="match status" value="1"/>
</dbReference>
<dbReference type="CDD" id="cd05008">
    <property type="entry name" value="SIS_GlmS_GlmD_1"/>
    <property type="match status" value="1"/>
</dbReference>
<keyword evidence="3" id="KW-0413">Isomerase</keyword>
<dbReference type="CDD" id="cd05009">
    <property type="entry name" value="SIS_GlmS_GlmD_2"/>
    <property type="match status" value="1"/>
</dbReference>
<evidence type="ECO:0000313" key="4">
    <source>
        <dbReference type="Proteomes" id="UP001249760"/>
    </source>
</evidence>
<keyword evidence="4" id="KW-1185">Reference proteome</keyword>
<dbReference type="RefSeq" id="WP_394307299.1">
    <property type="nucleotide sequence ID" value="NZ_JASKMA010000012.1"/>
</dbReference>
<proteinExistence type="predicted"/>